<accession>A0A9X9F0K9</accession>
<reference evidence="1 2" key="1">
    <citation type="journal article" date="2019" name="Environ. Microbiol.">
        <title>An active ?-lactamase is a part of an orchestrated cell wall stress resistance network of Bacillus subtilis and related rhizosphere species.</title>
        <authorList>
            <person name="Bucher T."/>
            <person name="Keren-Paz A."/>
            <person name="Hausser J."/>
            <person name="Olender T."/>
            <person name="Cytryn E."/>
            <person name="Kolodkin-Gal I."/>
        </authorList>
    </citation>
    <scope>NUCLEOTIDE SEQUENCE [LARGE SCALE GENOMIC DNA]</scope>
    <source>
        <strain evidence="1 2">I32</strain>
    </source>
</reference>
<organism evidence="1 2">
    <name type="scientific">Bacillus cereus</name>
    <dbReference type="NCBI Taxonomy" id="1396"/>
    <lineage>
        <taxon>Bacteria</taxon>
        <taxon>Bacillati</taxon>
        <taxon>Bacillota</taxon>
        <taxon>Bacilli</taxon>
        <taxon>Bacillales</taxon>
        <taxon>Bacillaceae</taxon>
        <taxon>Bacillus</taxon>
        <taxon>Bacillus cereus group</taxon>
    </lineage>
</organism>
<dbReference type="EMBL" id="SZOH01005346">
    <property type="protein sequence ID" value="TKI79850.1"/>
    <property type="molecule type" value="Genomic_DNA"/>
</dbReference>
<proteinExistence type="predicted"/>
<sequence>RLILKMEAKFEGITGEQVIAKIVARTTVPTQRAMNP</sequence>
<gene>
    <name evidence="1" type="ORF">FC695_44305</name>
</gene>
<evidence type="ECO:0000313" key="2">
    <source>
        <dbReference type="Proteomes" id="UP000308444"/>
    </source>
</evidence>
<name>A0A9X9F0K9_BACCE</name>
<feature type="non-terminal residue" evidence="1">
    <location>
        <position position="1"/>
    </location>
</feature>
<dbReference type="AlphaFoldDB" id="A0A9X9F0K9"/>
<comment type="caution">
    <text evidence="1">The sequence shown here is derived from an EMBL/GenBank/DDBJ whole genome shotgun (WGS) entry which is preliminary data.</text>
</comment>
<evidence type="ECO:0000313" key="1">
    <source>
        <dbReference type="EMBL" id="TKI79850.1"/>
    </source>
</evidence>
<dbReference type="Proteomes" id="UP000308444">
    <property type="component" value="Unassembled WGS sequence"/>
</dbReference>
<protein>
    <submittedName>
        <fullName evidence="1">AAA family ATPase</fullName>
    </submittedName>
</protein>